<keyword evidence="3" id="KW-1185">Reference proteome</keyword>
<feature type="region of interest" description="Disordered" evidence="1">
    <location>
        <begin position="60"/>
        <end position="150"/>
    </location>
</feature>
<evidence type="ECO:0000313" key="2">
    <source>
        <dbReference type="EMBL" id="TFK80788.1"/>
    </source>
</evidence>
<dbReference type="InParanoid" id="A0A5C3NWU7"/>
<evidence type="ECO:0000313" key="3">
    <source>
        <dbReference type="Proteomes" id="UP000308197"/>
    </source>
</evidence>
<evidence type="ECO:0000256" key="1">
    <source>
        <dbReference type="SAM" id="MobiDB-lite"/>
    </source>
</evidence>
<protein>
    <submittedName>
        <fullName evidence="2">Uncharacterized protein</fullName>
    </submittedName>
</protein>
<gene>
    <name evidence="2" type="ORF">K466DRAFT_366349</name>
</gene>
<name>A0A5C3NWU7_9APHY</name>
<dbReference type="EMBL" id="ML211707">
    <property type="protein sequence ID" value="TFK80788.1"/>
    <property type="molecule type" value="Genomic_DNA"/>
</dbReference>
<dbReference type="Proteomes" id="UP000308197">
    <property type="component" value="Unassembled WGS sequence"/>
</dbReference>
<proteinExistence type="predicted"/>
<organism evidence="2 3">
    <name type="scientific">Polyporus arcularius HHB13444</name>
    <dbReference type="NCBI Taxonomy" id="1314778"/>
    <lineage>
        <taxon>Eukaryota</taxon>
        <taxon>Fungi</taxon>
        <taxon>Dikarya</taxon>
        <taxon>Basidiomycota</taxon>
        <taxon>Agaricomycotina</taxon>
        <taxon>Agaricomycetes</taxon>
        <taxon>Polyporales</taxon>
        <taxon>Polyporaceae</taxon>
        <taxon>Polyporus</taxon>
    </lineage>
</organism>
<dbReference type="AlphaFoldDB" id="A0A5C3NWU7"/>
<reference evidence="2 3" key="1">
    <citation type="journal article" date="2019" name="Nat. Ecol. Evol.">
        <title>Megaphylogeny resolves global patterns of mushroom evolution.</title>
        <authorList>
            <person name="Varga T."/>
            <person name="Krizsan K."/>
            <person name="Foldi C."/>
            <person name="Dima B."/>
            <person name="Sanchez-Garcia M."/>
            <person name="Sanchez-Ramirez S."/>
            <person name="Szollosi G.J."/>
            <person name="Szarkandi J.G."/>
            <person name="Papp V."/>
            <person name="Albert L."/>
            <person name="Andreopoulos W."/>
            <person name="Angelini C."/>
            <person name="Antonin V."/>
            <person name="Barry K.W."/>
            <person name="Bougher N.L."/>
            <person name="Buchanan P."/>
            <person name="Buyck B."/>
            <person name="Bense V."/>
            <person name="Catcheside P."/>
            <person name="Chovatia M."/>
            <person name="Cooper J."/>
            <person name="Damon W."/>
            <person name="Desjardin D."/>
            <person name="Finy P."/>
            <person name="Geml J."/>
            <person name="Haridas S."/>
            <person name="Hughes K."/>
            <person name="Justo A."/>
            <person name="Karasinski D."/>
            <person name="Kautmanova I."/>
            <person name="Kiss B."/>
            <person name="Kocsube S."/>
            <person name="Kotiranta H."/>
            <person name="LaButti K.M."/>
            <person name="Lechner B.E."/>
            <person name="Liimatainen K."/>
            <person name="Lipzen A."/>
            <person name="Lukacs Z."/>
            <person name="Mihaltcheva S."/>
            <person name="Morgado L.N."/>
            <person name="Niskanen T."/>
            <person name="Noordeloos M.E."/>
            <person name="Ohm R.A."/>
            <person name="Ortiz-Santana B."/>
            <person name="Ovrebo C."/>
            <person name="Racz N."/>
            <person name="Riley R."/>
            <person name="Savchenko A."/>
            <person name="Shiryaev A."/>
            <person name="Soop K."/>
            <person name="Spirin V."/>
            <person name="Szebenyi C."/>
            <person name="Tomsovsky M."/>
            <person name="Tulloss R.E."/>
            <person name="Uehling J."/>
            <person name="Grigoriev I.V."/>
            <person name="Vagvolgyi C."/>
            <person name="Papp T."/>
            <person name="Martin F.M."/>
            <person name="Miettinen O."/>
            <person name="Hibbett D.S."/>
            <person name="Nagy L.G."/>
        </authorList>
    </citation>
    <scope>NUCLEOTIDE SEQUENCE [LARGE SCALE GENOMIC DNA]</scope>
    <source>
        <strain evidence="2 3">HHB13444</strain>
    </source>
</reference>
<accession>A0A5C3NWU7</accession>
<sequence length="150" mass="16325">MRTASLMLPPTRRVTSSVTLDRPLSTQLMLLMPLMRSGPTSDAPALYHRRFSLLGHNSRFGRGCGSRSQGKPIFVTPGSHRERPTSLMAVAPTGSTDCHDPAALQDAVSPDRKCQKPLQRSAKDCLHGSASHASPNPLQRLAIRPHQTPQ</sequence>